<keyword evidence="2" id="KW-0808">Transferase</keyword>
<name>A0ABW4BH58_9LACO</name>
<gene>
    <name evidence="2" type="ORF">ACFQ41_11050</name>
</gene>
<dbReference type="SUPFAM" id="SSF53756">
    <property type="entry name" value="UDP-Glycosyltransferase/glycogen phosphorylase"/>
    <property type="match status" value="1"/>
</dbReference>
<dbReference type="InterPro" id="IPR050194">
    <property type="entry name" value="Glycosyltransferase_grp1"/>
</dbReference>
<dbReference type="Gene3D" id="3.40.50.2000">
    <property type="entry name" value="Glycogen Phosphorylase B"/>
    <property type="match status" value="2"/>
</dbReference>
<organism evidence="2 3">
    <name type="scientific">Lacticaseibacillus suilingensis</name>
    <dbReference type="NCBI Taxonomy" id="2799577"/>
    <lineage>
        <taxon>Bacteria</taxon>
        <taxon>Bacillati</taxon>
        <taxon>Bacillota</taxon>
        <taxon>Bacilli</taxon>
        <taxon>Lactobacillales</taxon>
        <taxon>Lactobacillaceae</taxon>
        <taxon>Lacticaseibacillus</taxon>
    </lineage>
</organism>
<dbReference type="RefSeq" id="WP_204119855.1">
    <property type="nucleotide sequence ID" value="NZ_BOLV01000033.1"/>
</dbReference>
<evidence type="ECO:0000313" key="3">
    <source>
        <dbReference type="Proteomes" id="UP001597199"/>
    </source>
</evidence>
<dbReference type="EMBL" id="JBHTOA010000043">
    <property type="protein sequence ID" value="MFD1399846.1"/>
    <property type="molecule type" value="Genomic_DNA"/>
</dbReference>
<dbReference type="InterPro" id="IPR028098">
    <property type="entry name" value="Glyco_trans_4-like_N"/>
</dbReference>
<keyword evidence="3" id="KW-1185">Reference proteome</keyword>
<dbReference type="Pfam" id="PF13439">
    <property type="entry name" value="Glyco_transf_4"/>
    <property type="match status" value="1"/>
</dbReference>
<dbReference type="Pfam" id="PF13692">
    <property type="entry name" value="Glyco_trans_1_4"/>
    <property type="match status" value="1"/>
</dbReference>
<evidence type="ECO:0000313" key="2">
    <source>
        <dbReference type="EMBL" id="MFD1399846.1"/>
    </source>
</evidence>
<dbReference type="EC" id="2.4.-.-" evidence="2"/>
<proteinExistence type="predicted"/>
<comment type="caution">
    <text evidence="2">The sequence shown here is derived from an EMBL/GenBank/DDBJ whole genome shotgun (WGS) entry which is preliminary data.</text>
</comment>
<dbReference type="Proteomes" id="UP001597199">
    <property type="component" value="Unassembled WGS sequence"/>
</dbReference>
<feature type="domain" description="Glycosyltransferase subfamily 4-like N-terminal" evidence="1">
    <location>
        <begin position="15"/>
        <end position="178"/>
    </location>
</feature>
<reference evidence="3" key="1">
    <citation type="journal article" date="2019" name="Int. J. Syst. Evol. Microbiol.">
        <title>The Global Catalogue of Microorganisms (GCM) 10K type strain sequencing project: providing services to taxonomists for standard genome sequencing and annotation.</title>
        <authorList>
            <consortium name="The Broad Institute Genomics Platform"/>
            <consortium name="The Broad Institute Genome Sequencing Center for Infectious Disease"/>
            <person name="Wu L."/>
            <person name="Ma J."/>
        </authorList>
    </citation>
    <scope>NUCLEOTIDE SEQUENCE [LARGE SCALE GENOMIC DNA]</scope>
    <source>
        <strain evidence="3">CCM 9110</strain>
    </source>
</reference>
<sequence length="363" mass="41224">MSKKKVLMVVEAFGGGVFTYLEELSKSLINDFDIYIAFGKRKQTPIDFRKHFSTEVHFLEVKHFQRSISIKEDLLALFELRRIVKEVDPDIIHLHSSKAGILGRWGLNGNKIPIFYTPHGYSFLMEDASRFKRAAYWLVERMSAWRNCTTIGCSAGEYAEAKKLSSKAELISNGVDTTELDEILGSRSDMKTNSKSVITLGRVCFQKNPLLFNKIAERLPDYKFVWIGDGELRDELTAPNIKVTGWLDREAAVKELSTAEVFMLPSLWEGLPISLLEAMYLNCVCVVSDVVGNRDVITNKTNGFVCENIEDFVHAIESAELPDASELANQAHLDILEHYNTIKMSEEYEEIYSSCLTERHIMA</sequence>
<protein>
    <submittedName>
        <fullName evidence="2">Glycosyltransferase</fullName>
        <ecNumber evidence="2">2.4.-.-</ecNumber>
    </submittedName>
</protein>
<dbReference type="GO" id="GO:0016757">
    <property type="term" value="F:glycosyltransferase activity"/>
    <property type="evidence" value="ECO:0007669"/>
    <property type="project" value="UniProtKB-KW"/>
</dbReference>
<keyword evidence="2" id="KW-0328">Glycosyltransferase</keyword>
<dbReference type="PANTHER" id="PTHR45947:SF14">
    <property type="entry name" value="SLL1723 PROTEIN"/>
    <property type="match status" value="1"/>
</dbReference>
<evidence type="ECO:0000259" key="1">
    <source>
        <dbReference type="Pfam" id="PF13439"/>
    </source>
</evidence>
<dbReference type="PANTHER" id="PTHR45947">
    <property type="entry name" value="SULFOQUINOVOSYL TRANSFERASE SQD2"/>
    <property type="match status" value="1"/>
</dbReference>
<accession>A0ABW4BH58</accession>